<keyword evidence="3" id="KW-1003">Cell membrane</keyword>
<dbReference type="PROSITE" id="PS50928">
    <property type="entry name" value="ABC_TM1"/>
    <property type="match status" value="1"/>
</dbReference>
<keyword evidence="4 7" id="KW-0812">Transmembrane</keyword>
<dbReference type="RefSeq" id="WP_150945275.1">
    <property type="nucleotide sequence ID" value="NZ_VCMV01000021.1"/>
</dbReference>
<feature type="transmembrane region" description="Helical" evidence="7">
    <location>
        <begin position="100"/>
        <end position="118"/>
    </location>
</feature>
<dbReference type="PANTHER" id="PTHR43163">
    <property type="entry name" value="DIPEPTIDE TRANSPORT SYSTEM PERMEASE PROTEIN DPPB-RELATED"/>
    <property type="match status" value="1"/>
</dbReference>
<dbReference type="Pfam" id="PF00528">
    <property type="entry name" value="BPD_transp_1"/>
    <property type="match status" value="1"/>
</dbReference>
<sequence>MIGFFIQRILQALLVIIAMSVIVFVGVYAIGNPIDVMIDPASDQALREALIQRYGFDRPLIEQYFIFMGNMLRGDLGESFIYRLPVIGLIFSRMPATLELAVSAMLIATLLGIPLGLWAGYKPDAISSKFIMGLSVLGFSVPTFWVGLLLIMAFAVELGWLPSGGRGPVTDFLGMKLSIGSMEGLSYIILPAFNLALFKLGLLIRLTRSGTVEVMSSDYVRFARAQGLSERKVVGLHVLKNISIPIVTVFGLELGSTLAFAVVTETVFNWPGMGKLIIDSITVLDRPVMVAYLILVVFLFVLINLVVDLIYGQLDPRIRVRAAS</sequence>
<comment type="subcellular location">
    <subcellularLocation>
        <location evidence="1 7">Cell membrane</location>
        <topology evidence="1 7">Multi-pass membrane protein</topology>
    </subcellularLocation>
</comment>
<keyword evidence="2 7" id="KW-0813">Transport</keyword>
<dbReference type="AlphaFoldDB" id="A0A5N3P9I2"/>
<evidence type="ECO:0000256" key="1">
    <source>
        <dbReference type="ARBA" id="ARBA00004651"/>
    </source>
</evidence>
<dbReference type="Pfam" id="PF19300">
    <property type="entry name" value="BPD_transp_1_N"/>
    <property type="match status" value="1"/>
</dbReference>
<comment type="similarity">
    <text evidence="7">Belongs to the binding-protein-dependent transport system permease family.</text>
</comment>
<evidence type="ECO:0000313" key="10">
    <source>
        <dbReference type="Proteomes" id="UP000325684"/>
    </source>
</evidence>
<evidence type="ECO:0000256" key="6">
    <source>
        <dbReference type="ARBA" id="ARBA00023136"/>
    </source>
</evidence>
<evidence type="ECO:0000313" key="9">
    <source>
        <dbReference type="EMBL" id="KAB0266377.1"/>
    </source>
</evidence>
<evidence type="ECO:0000256" key="7">
    <source>
        <dbReference type="RuleBase" id="RU363032"/>
    </source>
</evidence>
<dbReference type="OrthoDB" id="9807402at2"/>
<organism evidence="9 10">
    <name type="scientific">Microvirga brassicacearum</name>
    <dbReference type="NCBI Taxonomy" id="2580413"/>
    <lineage>
        <taxon>Bacteria</taxon>
        <taxon>Pseudomonadati</taxon>
        <taxon>Pseudomonadota</taxon>
        <taxon>Alphaproteobacteria</taxon>
        <taxon>Hyphomicrobiales</taxon>
        <taxon>Methylobacteriaceae</taxon>
        <taxon>Microvirga</taxon>
    </lineage>
</organism>
<evidence type="ECO:0000259" key="8">
    <source>
        <dbReference type="PROSITE" id="PS50928"/>
    </source>
</evidence>
<feature type="transmembrane region" description="Helical" evidence="7">
    <location>
        <begin position="289"/>
        <end position="311"/>
    </location>
</feature>
<proteinExistence type="inferred from homology"/>
<feature type="transmembrane region" description="Helical" evidence="7">
    <location>
        <begin position="130"/>
        <end position="156"/>
    </location>
</feature>
<keyword evidence="6 7" id="KW-0472">Membrane</keyword>
<feature type="domain" description="ABC transmembrane type-1" evidence="8">
    <location>
        <begin position="94"/>
        <end position="311"/>
    </location>
</feature>
<dbReference type="Proteomes" id="UP000325684">
    <property type="component" value="Unassembled WGS sequence"/>
</dbReference>
<feature type="transmembrane region" description="Helical" evidence="7">
    <location>
        <begin position="242"/>
        <end position="263"/>
    </location>
</feature>
<feature type="transmembrane region" description="Helical" evidence="7">
    <location>
        <begin position="12"/>
        <end position="31"/>
    </location>
</feature>
<dbReference type="InterPro" id="IPR000515">
    <property type="entry name" value="MetI-like"/>
</dbReference>
<evidence type="ECO:0000256" key="5">
    <source>
        <dbReference type="ARBA" id="ARBA00022989"/>
    </source>
</evidence>
<accession>A0A5N3P9I2</accession>
<comment type="caution">
    <text evidence="9">The sequence shown here is derived from an EMBL/GenBank/DDBJ whole genome shotgun (WGS) entry which is preliminary data.</text>
</comment>
<evidence type="ECO:0000256" key="2">
    <source>
        <dbReference type="ARBA" id="ARBA00022448"/>
    </source>
</evidence>
<dbReference type="SUPFAM" id="SSF161098">
    <property type="entry name" value="MetI-like"/>
    <property type="match status" value="1"/>
</dbReference>
<keyword evidence="10" id="KW-1185">Reference proteome</keyword>
<evidence type="ECO:0000256" key="4">
    <source>
        <dbReference type="ARBA" id="ARBA00022692"/>
    </source>
</evidence>
<evidence type="ECO:0000256" key="3">
    <source>
        <dbReference type="ARBA" id="ARBA00022475"/>
    </source>
</evidence>
<dbReference type="InterPro" id="IPR035906">
    <property type="entry name" value="MetI-like_sf"/>
</dbReference>
<dbReference type="CDD" id="cd06261">
    <property type="entry name" value="TM_PBP2"/>
    <property type="match status" value="1"/>
</dbReference>
<gene>
    <name evidence="9" type="ORF">FEZ63_13475</name>
</gene>
<dbReference type="Gene3D" id="1.10.3720.10">
    <property type="entry name" value="MetI-like"/>
    <property type="match status" value="1"/>
</dbReference>
<keyword evidence="5 7" id="KW-1133">Transmembrane helix</keyword>
<protein>
    <submittedName>
        <fullName evidence="9">ABC transporter permease</fullName>
    </submittedName>
</protein>
<dbReference type="GO" id="GO:0005886">
    <property type="term" value="C:plasma membrane"/>
    <property type="evidence" value="ECO:0007669"/>
    <property type="project" value="UniProtKB-SubCell"/>
</dbReference>
<reference evidence="9 10" key="1">
    <citation type="journal article" date="2019" name="Microorganisms">
        <title>Genome Insights into the Novel Species Microvirga brassicacearum, a Rapeseed Endophyte with Biotechnological Potential.</title>
        <authorList>
            <person name="Jimenez-Gomez A."/>
            <person name="Saati-Santamaria Z."/>
            <person name="Igual J.M."/>
            <person name="Rivas R."/>
            <person name="Mateos P.F."/>
            <person name="Garcia-Fraile P."/>
        </authorList>
    </citation>
    <scope>NUCLEOTIDE SEQUENCE [LARGE SCALE GENOMIC DNA]</scope>
    <source>
        <strain evidence="9 10">CDVBN77</strain>
    </source>
</reference>
<name>A0A5N3P9I2_9HYPH</name>
<dbReference type="InterPro" id="IPR045621">
    <property type="entry name" value="BPD_transp_1_N"/>
</dbReference>
<dbReference type="GO" id="GO:0055085">
    <property type="term" value="P:transmembrane transport"/>
    <property type="evidence" value="ECO:0007669"/>
    <property type="project" value="InterPro"/>
</dbReference>
<dbReference type="EMBL" id="VCMV01000021">
    <property type="protein sequence ID" value="KAB0266377.1"/>
    <property type="molecule type" value="Genomic_DNA"/>
</dbReference>
<feature type="transmembrane region" description="Helical" evidence="7">
    <location>
        <begin position="185"/>
        <end position="206"/>
    </location>
</feature>
<dbReference type="PANTHER" id="PTHR43163:SF2">
    <property type="entry name" value="ABC TRANSPORTER PERMEASE PROTEIN"/>
    <property type="match status" value="1"/>
</dbReference>